<keyword evidence="2" id="KW-1185">Reference proteome</keyword>
<sequence>MKPSPLVIEHRAQHRARKIIAPPEAPIITDNRDIWRRRIAWHRATNQRYPVSIWRAS</sequence>
<comment type="caution">
    <text evidence="1">The sequence shown here is derived from an EMBL/GenBank/DDBJ whole genome shotgun (WGS) entry which is preliminary data.</text>
</comment>
<dbReference type="RefSeq" id="WP_250061746.1">
    <property type="nucleotide sequence ID" value="NZ_JAMJPK010000005.1"/>
</dbReference>
<reference evidence="1" key="1">
    <citation type="submission" date="2022-05" db="EMBL/GenBank/DDBJ databases">
        <title>Halomonas geminus sp. nov. and Halomonas llamarensis sp. nov. isolated from high-altitude salars of the Atacama Desert.</title>
        <authorList>
            <person name="Hintersatz C."/>
            <person name="Rojas L.A."/>
            <person name="Wei T.-S."/>
            <person name="Kutschke S."/>
            <person name="Lehmann F."/>
            <person name="Jain R."/>
            <person name="Pollmann K."/>
        </authorList>
    </citation>
    <scope>NUCLEOTIDE SEQUENCE</scope>
    <source>
        <strain evidence="1">ATCH28</strain>
    </source>
</reference>
<protein>
    <submittedName>
        <fullName evidence="1">Uncharacterized protein</fullName>
    </submittedName>
</protein>
<proteinExistence type="predicted"/>
<dbReference type="EMBL" id="JAMJPK010000005">
    <property type="protein sequence ID" value="MCL7941186.1"/>
    <property type="molecule type" value="Genomic_DNA"/>
</dbReference>
<organism evidence="1 2">
    <name type="scientific">Halomonas gemina</name>
    <dbReference type="NCBI Taxonomy" id="2945105"/>
    <lineage>
        <taxon>Bacteria</taxon>
        <taxon>Pseudomonadati</taxon>
        <taxon>Pseudomonadota</taxon>
        <taxon>Gammaproteobacteria</taxon>
        <taxon>Oceanospirillales</taxon>
        <taxon>Halomonadaceae</taxon>
        <taxon>Halomonas</taxon>
    </lineage>
</organism>
<evidence type="ECO:0000313" key="2">
    <source>
        <dbReference type="Proteomes" id="UP001165369"/>
    </source>
</evidence>
<evidence type="ECO:0000313" key="1">
    <source>
        <dbReference type="EMBL" id="MCL7941186.1"/>
    </source>
</evidence>
<accession>A0ABT0T2M8</accession>
<dbReference type="Proteomes" id="UP001165369">
    <property type="component" value="Unassembled WGS sequence"/>
</dbReference>
<gene>
    <name evidence="1" type="ORF">M8009_12910</name>
</gene>
<name>A0ABT0T2M8_9GAMM</name>